<accession>A0ABN5JH74</accession>
<keyword evidence="3" id="KW-1185">Reference proteome</keyword>
<feature type="compositionally biased region" description="Acidic residues" evidence="1">
    <location>
        <begin position="172"/>
        <end position="185"/>
    </location>
</feature>
<feature type="compositionally biased region" description="Basic residues" evidence="1">
    <location>
        <begin position="190"/>
        <end position="200"/>
    </location>
</feature>
<dbReference type="GeneID" id="77468284"/>
<feature type="region of interest" description="Disordered" evidence="1">
    <location>
        <begin position="172"/>
        <end position="208"/>
    </location>
</feature>
<evidence type="ECO:0000256" key="1">
    <source>
        <dbReference type="SAM" id="MobiDB-lite"/>
    </source>
</evidence>
<reference evidence="3" key="1">
    <citation type="journal article" date="2018" name="MSphere">
        <title>Fusobacterium Genomics Using MinION and Illumina Sequencing Enables Genome Completion and Correction.</title>
        <authorList>
            <person name="Todd S.M."/>
            <person name="Settlage R.E."/>
            <person name="Lahmers K.K."/>
            <person name="Slade D.J."/>
        </authorList>
    </citation>
    <scope>NUCLEOTIDE SEQUENCE [LARGE SCALE GENOMIC DNA]</scope>
    <source>
        <strain evidence="3">ATCC 27725</strain>
    </source>
</reference>
<dbReference type="InterPro" id="IPR024510">
    <property type="entry name" value="DUF2589"/>
</dbReference>
<protein>
    <submittedName>
        <fullName evidence="2">DUF2589 domain-containing protein</fullName>
    </submittedName>
</protein>
<gene>
    <name evidence="2" type="ORF">C4N18_09785</name>
</gene>
<name>A0ABN5JH74_FUSVA</name>
<dbReference type="Proteomes" id="UP000241238">
    <property type="component" value="Chromosome"/>
</dbReference>
<proteinExistence type="predicted"/>
<evidence type="ECO:0000313" key="2">
    <source>
        <dbReference type="EMBL" id="AVQ31496.1"/>
    </source>
</evidence>
<sequence length="208" mass="24145">MIKCYPWKVRKSQNDQSLSDITRGLLYSANAAQQILNNHYIESIGKYFDEDGNPIMYNFKVQDNKKASIPLLALTEPKGLRLKEIEIELNVRIDEGKVKTKEGIPEEDEVRYADRTSFEVTLAPTSDNTKGRTSNNIGIKLKFEEQDNPEGIERIMDEFRNRPLLYALIDEEGNEEDIEEEEEIEEAPKRKNSLKKKNKKVVYDEDEE</sequence>
<dbReference type="RefSeq" id="WP_005947663.1">
    <property type="nucleotide sequence ID" value="NZ_CP028103.1"/>
</dbReference>
<dbReference type="EMBL" id="CP028103">
    <property type="protein sequence ID" value="AVQ31496.1"/>
    <property type="molecule type" value="Genomic_DNA"/>
</dbReference>
<dbReference type="Pfam" id="PF11655">
    <property type="entry name" value="DUF2589"/>
    <property type="match status" value="1"/>
</dbReference>
<organism evidence="2 3">
    <name type="scientific">Fusobacterium varium ATCC 27725</name>
    <dbReference type="NCBI Taxonomy" id="469618"/>
    <lineage>
        <taxon>Bacteria</taxon>
        <taxon>Fusobacteriati</taxon>
        <taxon>Fusobacteriota</taxon>
        <taxon>Fusobacteriia</taxon>
        <taxon>Fusobacteriales</taxon>
        <taxon>Fusobacteriaceae</taxon>
        <taxon>Fusobacterium</taxon>
    </lineage>
</organism>
<evidence type="ECO:0000313" key="3">
    <source>
        <dbReference type="Proteomes" id="UP000241238"/>
    </source>
</evidence>